<evidence type="ECO:0000313" key="2">
    <source>
        <dbReference type="Proteomes" id="UP001152759"/>
    </source>
</evidence>
<accession>A0A9P0F557</accession>
<keyword evidence="2" id="KW-1185">Reference proteome</keyword>
<dbReference type="EMBL" id="OU963865">
    <property type="protein sequence ID" value="CAH0388514.1"/>
    <property type="molecule type" value="Genomic_DNA"/>
</dbReference>
<reference evidence="1" key="1">
    <citation type="submission" date="2021-12" db="EMBL/GenBank/DDBJ databases">
        <authorList>
            <person name="King R."/>
        </authorList>
    </citation>
    <scope>NUCLEOTIDE SEQUENCE</scope>
</reference>
<sequence>MEVDKQLFKCWGCPTSEANPAKTIYHSSNGYYGYLPRNLSSEHQNQQVPNSEHSIRSILAGRKRTYNEMCSGVNYRGLDNQKSCKYRMNKVEETNNAGMVLG</sequence>
<gene>
    <name evidence="1" type="ORF">BEMITA_LOCUS7425</name>
</gene>
<dbReference type="KEGG" id="btab:109039053"/>
<name>A0A9P0F557_BEMTA</name>
<evidence type="ECO:0000313" key="1">
    <source>
        <dbReference type="EMBL" id="CAH0388514.1"/>
    </source>
</evidence>
<protein>
    <submittedName>
        <fullName evidence="1">Uncharacterized protein</fullName>
    </submittedName>
</protein>
<dbReference type="Proteomes" id="UP001152759">
    <property type="component" value="Chromosome 4"/>
</dbReference>
<organism evidence="1 2">
    <name type="scientific">Bemisia tabaci</name>
    <name type="common">Sweetpotato whitefly</name>
    <name type="synonym">Aleurodes tabaci</name>
    <dbReference type="NCBI Taxonomy" id="7038"/>
    <lineage>
        <taxon>Eukaryota</taxon>
        <taxon>Metazoa</taxon>
        <taxon>Ecdysozoa</taxon>
        <taxon>Arthropoda</taxon>
        <taxon>Hexapoda</taxon>
        <taxon>Insecta</taxon>
        <taxon>Pterygota</taxon>
        <taxon>Neoptera</taxon>
        <taxon>Paraneoptera</taxon>
        <taxon>Hemiptera</taxon>
        <taxon>Sternorrhyncha</taxon>
        <taxon>Aleyrodoidea</taxon>
        <taxon>Aleyrodidae</taxon>
        <taxon>Aleyrodinae</taxon>
        <taxon>Bemisia</taxon>
    </lineage>
</organism>
<dbReference type="AlphaFoldDB" id="A0A9P0F557"/>
<proteinExistence type="predicted"/>